<feature type="transmembrane region" description="Helical" evidence="13">
    <location>
        <begin position="137"/>
        <end position="156"/>
    </location>
</feature>
<keyword evidence="3" id="KW-0813">Transport</keyword>
<comment type="cofactor">
    <cofactor evidence="1">
        <name>heme b</name>
        <dbReference type="ChEBI" id="CHEBI:60344"/>
    </cofactor>
</comment>
<evidence type="ECO:0000256" key="4">
    <source>
        <dbReference type="ARBA" id="ARBA00022475"/>
    </source>
</evidence>
<dbReference type="InterPro" id="IPR016174">
    <property type="entry name" value="Di-haem_cyt_TM"/>
</dbReference>
<evidence type="ECO:0000259" key="14">
    <source>
        <dbReference type="Pfam" id="PF01292"/>
    </source>
</evidence>
<dbReference type="RefSeq" id="WP_152711959.1">
    <property type="nucleotide sequence ID" value="NZ_VOSJ01000006.1"/>
</dbReference>
<evidence type="ECO:0000256" key="13">
    <source>
        <dbReference type="SAM" id="Phobius"/>
    </source>
</evidence>
<keyword evidence="6 13" id="KW-0812">Transmembrane</keyword>
<keyword evidence="10" id="KW-0408">Iron</keyword>
<protein>
    <submittedName>
        <fullName evidence="15">Cytochrome b</fullName>
    </submittedName>
</protein>
<keyword evidence="11 13" id="KW-0472">Membrane</keyword>
<name>A0A5N7MGV8_9HYPH</name>
<dbReference type="Pfam" id="PF01292">
    <property type="entry name" value="Ni_hydr_CYTB"/>
    <property type="match status" value="1"/>
</dbReference>
<evidence type="ECO:0000256" key="6">
    <source>
        <dbReference type="ARBA" id="ARBA00022692"/>
    </source>
</evidence>
<dbReference type="AlphaFoldDB" id="A0A5N7MGV8"/>
<dbReference type="GO" id="GO:0022904">
    <property type="term" value="P:respiratory electron transport chain"/>
    <property type="evidence" value="ECO:0007669"/>
    <property type="project" value="InterPro"/>
</dbReference>
<keyword evidence="16" id="KW-1185">Reference proteome</keyword>
<evidence type="ECO:0000256" key="2">
    <source>
        <dbReference type="ARBA" id="ARBA00004651"/>
    </source>
</evidence>
<evidence type="ECO:0000256" key="10">
    <source>
        <dbReference type="ARBA" id="ARBA00023004"/>
    </source>
</evidence>
<dbReference type="InterPro" id="IPR011577">
    <property type="entry name" value="Cyt_b561_bac/Ni-Hgenase"/>
</dbReference>
<dbReference type="GO" id="GO:0005886">
    <property type="term" value="C:plasma membrane"/>
    <property type="evidence" value="ECO:0007669"/>
    <property type="project" value="UniProtKB-SubCell"/>
</dbReference>
<keyword evidence="7" id="KW-0479">Metal-binding</keyword>
<dbReference type="OrthoDB" id="1247465at2"/>
<keyword evidence="4" id="KW-1003">Cell membrane</keyword>
<dbReference type="SUPFAM" id="SSF81342">
    <property type="entry name" value="Transmembrane di-heme cytochromes"/>
    <property type="match status" value="1"/>
</dbReference>
<evidence type="ECO:0000256" key="8">
    <source>
        <dbReference type="ARBA" id="ARBA00022982"/>
    </source>
</evidence>
<feature type="domain" description="Cytochrome b561 bacterial/Ni-hydrogenase" evidence="14">
    <location>
        <begin position="3"/>
        <end position="165"/>
    </location>
</feature>
<sequence length="168" mass="18287">MPRYSKTLIILHWATALLVVAAWFTSEGGRHVRENPPLLHFSLGLAVLMLVIPRLIARLMGGAPRVEDTQGPWLNLAAKIGHTVLYVFLIGLPLTGWYAASRLGVPISFFGLGLPALVSPVQGAPGFLAEVHETGGIVILWLAGLHALIACWHQFVMRDGTLRRMSPV</sequence>
<evidence type="ECO:0000256" key="11">
    <source>
        <dbReference type="ARBA" id="ARBA00023136"/>
    </source>
</evidence>
<organism evidence="15 16">
    <name type="scientific">Microvirga tunisiensis</name>
    <dbReference type="NCBI Taxonomy" id="2108360"/>
    <lineage>
        <taxon>Bacteria</taxon>
        <taxon>Pseudomonadati</taxon>
        <taxon>Pseudomonadota</taxon>
        <taxon>Alphaproteobacteria</taxon>
        <taxon>Hyphomicrobiales</taxon>
        <taxon>Methylobacteriaceae</taxon>
        <taxon>Microvirga</taxon>
    </lineage>
</organism>
<reference evidence="15 16" key="1">
    <citation type="journal article" date="2019" name="Syst. Appl. Microbiol.">
        <title>Microvirga tunisiensis sp. nov., a root nodule symbiotic bacterium isolated from Lupinus micranthus and L. luteus grown in Northern Tunisia.</title>
        <authorList>
            <person name="Msaddak A."/>
            <person name="Rejili M."/>
            <person name="Duran D."/>
            <person name="Mars M."/>
            <person name="Palacios J.M."/>
            <person name="Ruiz-Argueso T."/>
            <person name="Rey L."/>
            <person name="Imperial J."/>
        </authorList>
    </citation>
    <scope>NUCLEOTIDE SEQUENCE [LARGE SCALE GENOMIC DNA]</scope>
    <source>
        <strain evidence="15 16">Lmie10</strain>
    </source>
</reference>
<feature type="transmembrane region" description="Helical" evidence="13">
    <location>
        <begin position="76"/>
        <end position="100"/>
    </location>
</feature>
<dbReference type="PANTHER" id="PTHR30529:SF3">
    <property type="entry name" value="CYTOCHROME B561 HOMOLOG 1"/>
    <property type="match status" value="1"/>
</dbReference>
<keyword evidence="5" id="KW-0349">Heme</keyword>
<dbReference type="InterPro" id="IPR052168">
    <property type="entry name" value="Cytochrome_b561_oxidase"/>
</dbReference>
<comment type="caution">
    <text evidence="15">The sequence shown here is derived from an EMBL/GenBank/DDBJ whole genome shotgun (WGS) entry which is preliminary data.</text>
</comment>
<evidence type="ECO:0000256" key="12">
    <source>
        <dbReference type="ARBA" id="ARBA00037975"/>
    </source>
</evidence>
<dbReference type="GO" id="GO:0046872">
    <property type="term" value="F:metal ion binding"/>
    <property type="evidence" value="ECO:0007669"/>
    <property type="project" value="UniProtKB-KW"/>
</dbReference>
<keyword evidence="8" id="KW-0249">Electron transport</keyword>
<feature type="transmembrane region" description="Helical" evidence="13">
    <location>
        <begin position="38"/>
        <end position="56"/>
    </location>
</feature>
<dbReference type="Proteomes" id="UP000403266">
    <property type="component" value="Unassembled WGS sequence"/>
</dbReference>
<dbReference type="EMBL" id="VOSK01000038">
    <property type="protein sequence ID" value="MPR26028.1"/>
    <property type="molecule type" value="Genomic_DNA"/>
</dbReference>
<evidence type="ECO:0000256" key="9">
    <source>
        <dbReference type="ARBA" id="ARBA00022989"/>
    </source>
</evidence>
<comment type="subcellular location">
    <subcellularLocation>
        <location evidence="2">Cell membrane</location>
        <topology evidence="2">Multi-pass membrane protein</topology>
    </subcellularLocation>
</comment>
<proteinExistence type="inferred from homology"/>
<evidence type="ECO:0000313" key="16">
    <source>
        <dbReference type="Proteomes" id="UP000403266"/>
    </source>
</evidence>
<evidence type="ECO:0000313" key="15">
    <source>
        <dbReference type="EMBL" id="MPR26028.1"/>
    </source>
</evidence>
<evidence type="ECO:0000256" key="7">
    <source>
        <dbReference type="ARBA" id="ARBA00022723"/>
    </source>
</evidence>
<keyword evidence="9 13" id="KW-1133">Transmembrane helix</keyword>
<evidence type="ECO:0000256" key="3">
    <source>
        <dbReference type="ARBA" id="ARBA00022448"/>
    </source>
</evidence>
<accession>A0A5N7MGV8</accession>
<gene>
    <name evidence="15" type="ORF">FS320_12525</name>
</gene>
<dbReference type="GO" id="GO:0020037">
    <property type="term" value="F:heme binding"/>
    <property type="evidence" value="ECO:0007669"/>
    <property type="project" value="TreeGrafter"/>
</dbReference>
<evidence type="ECO:0000256" key="5">
    <source>
        <dbReference type="ARBA" id="ARBA00022617"/>
    </source>
</evidence>
<evidence type="ECO:0000256" key="1">
    <source>
        <dbReference type="ARBA" id="ARBA00001970"/>
    </source>
</evidence>
<comment type="similarity">
    <text evidence="12">Belongs to the cytochrome b561 family.</text>
</comment>
<dbReference type="PANTHER" id="PTHR30529">
    <property type="entry name" value="CYTOCHROME B561"/>
    <property type="match status" value="1"/>
</dbReference>
<dbReference type="GO" id="GO:0009055">
    <property type="term" value="F:electron transfer activity"/>
    <property type="evidence" value="ECO:0007669"/>
    <property type="project" value="InterPro"/>
</dbReference>